<evidence type="ECO:0000256" key="4">
    <source>
        <dbReference type="PROSITE-ProRule" id="PRU00325"/>
    </source>
</evidence>
<dbReference type="PROSITE" id="PS50966">
    <property type="entry name" value="ZF_SWIM"/>
    <property type="match status" value="1"/>
</dbReference>
<dbReference type="PaxDb" id="4097-A0A1S3XJL5"/>
<evidence type="ECO:0000256" key="2">
    <source>
        <dbReference type="ARBA" id="ARBA00022771"/>
    </source>
</evidence>
<protein>
    <submittedName>
        <fullName evidence="6">Uncharacterized protein LOC107765979</fullName>
    </submittedName>
</protein>
<dbReference type="Pfam" id="PF04434">
    <property type="entry name" value="SWIM"/>
    <property type="match status" value="1"/>
</dbReference>
<dbReference type="STRING" id="4097.A0A1S3XJL5"/>
<reference evidence="6" key="2">
    <citation type="submission" date="2025-08" db="UniProtKB">
        <authorList>
            <consortium name="RefSeq"/>
        </authorList>
    </citation>
    <scope>IDENTIFICATION</scope>
    <source>
        <tissue evidence="6">Leaf</tissue>
    </source>
</reference>
<dbReference type="GeneID" id="107765979"/>
<keyword evidence="2 4" id="KW-0863">Zinc-finger</keyword>
<dbReference type="OMA" id="VESEEMW"/>
<dbReference type="InterPro" id="IPR007527">
    <property type="entry name" value="Znf_SWIM"/>
</dbReference>
<evidence type="ECO:0000256" key="3">
    <source>
        <dbReference type="ARBA" id="ARBA00022833"/>
    </source>
</evidence>
<accession>A0A1S3XJL5</accession>
<evidence type="ECO:0000313" key="5">
    <source>
        <dbReference type="Proteomes" id="UP000790787"/>
    </source>
</evidence>
<dbReference type="PANTHER" id="PTHR31973">
    <property type="entry name" value="POLYPROTEIN, PUTATIVE-RELATED"/>
    <property type="match status" value="1"/>
</dbReference>
<dbReference type="AlphaFoldDB" id="A0A1S3XJL5"/>
<reference evidence="5" key="1">
    <citation type="journal article" date="2014" name="Nat. Commun.">
        <title>The tobacco genome sequence and its comparison with those of tomato and potato.</title>
        <authorList>
            <person name="Sierro N."/>
            <person name="Battey J.N."/>
            <person name="Ouadi S."/>
            <person name="Bakaher N."/>
            <person name="Bovet L."/>
            <person name="Willig A."/>
            <person name="Goepfert S."/>
            <person name="Peitsch M.C."/>
            <person name="Ivanov N.V."/>
        </authorList>
    </citation>
    <scope>NUCLEOTIDE SEQUENCE [LARGE SCALE GENOMIC DNA]</scope>
</reference>
<dbReference type="RefSeq" id="XP_016440170.1">
    <property type="nucleotide sequence ID" value="XM_016584684.1"/>
</dbReference>
<dbReference type="Pfam" id="PF10551">
    <property type="entry name" value="MULE"/>
    <property type="match status" value="1"/>
</dbReference>
<keyword evidence="5" id="KW-1185">Reference proteome</keyword>
<dbReference type="SMART" id="SM00575">
    <property type="entry name" value="ZnF_PMZ"/>
    <property type="match status" value="1"/>
</dbReference>
<proteinExistence type="predicted"/>
<organism evidence="5 6">
    <name type="scientific">Nicotiana tabacum</name>
    <name type="common">Common tobacco</name>
    <dbReference type="NCBI Taxonomy" id="4097"/>
    <lineage>
        <taxon>Eukaryota</taxon>
        <taxon>Viridiplantae</taxon>
        <taxon>Streptophyta</taxon>
        <taxon>Embryophyta</taxon>
        <taxon>Tracheophyta</taxon>
        <taxon>Spermatophyta</taxon>
        <taxon>Magnoliopsida</taxon>
        <taxon>eudicotyledons</taxon>
        <taxon>Gunneridae</taxon>
        <taxon>Pentapetalae</taxon>
        <taxon>asterids</taxon>
        <taxon>lamiids</taxon>
        <taxon>Solanales</taxon>
        <taxon>Solanaceae</taxon>
        <taxon>Nicotianoideae</taxon>
        <taxon>Nicotianeae</taxon>
        <taxon>Nicotiana</taxon>
    </lineage>
</organism>
<dbReference type="InterPro" id="IPR018289">
    <property type="entry name" value="MULE_transposase_dom"/>
</dbReference>
<dbReference type="OrthoDB" id="1296858at2759"/>
<sequence length="433" mass="49655">MKRGFIEGCRKCIGLDGCFLKGISKGQLLVTIAKDGNNQIFPIAWAVVGTESKDTWCWFIRILKSDFEINDEGEELTIISDMQKGLYSVVQEYLPECEHRMSARHILANWQQKWKGIERRNGFWSCARLTYEVELKSKLDKLSKLGHKICEDLVNYNPEKWSKAMVRTSSKCDSVDNNMAESFNAWVLGPRHKTIISILEEIRIKVMNRFTRVRAFADTWNEAISPMAMMVLVTNVEKSMRCTIHWNGDFGYEVKGATGIKHIVKLTEEVCSCRAWQLKRIPCAHGVAAIHHKRLNPLDFISEWYNKETSLKVYSHFIQSVPCMEMWPESTNAKVEPSPVRTMPGRPTKKKKKEGWGDKNSGKLTERGISMSCSICKSTAYNRRRCPNKPQSTSEKLLYVITETGCLGMFGTAESEFSFLLNVWDCLLNVWDC</sequence>
<dbReference type="GO" id="GO:0008270">
    <property type="term" value="F:zinc ion binding"/>
    <property type="evidence" value="ECO:0007669"/>
    <property type="project" value="UniProtKB-KW"/>
</dbReference>
<evidence type="ECO:0000256" key="1">
    <source>
        <dbReference type="ARBA" id="ARBA00022723"/>
    </source>
</evidence>
<name>A0A1S3XJL5_TOBAC</name>
<dbReference type="KEGG" id="nta:107765979"/>
<evidence type="ECO:0000313" key="6">
    <source>
        <dbReference type="RefSeq" id="XP_016440170.2"/>
    </source>
</evidence>
<keyword evidence="3" id="KW-0862">Zinc</keyword>
<dbReference type="Proteomes" id="UP000790787">
    <property type="component" value="Chromosome 5"/>
</dbReference>
<dbReference type="InterPro" id="IPR006564">
    <property type="entry name" value="Znf_PMZ"/>
</dbReference>
<dbReference type="RefSeq" id="XP_016440170.2">
    <property type="nucleotide sequence ID" value="XM_016584684.2"/>
</dbReference>
<gene>
    <name evidence="6" type="primary">LOC107765979</name>
</gene>
<dbReference type="PANTHER" id="PTHR31973:SF197">
    <property type="entry name" value="SWIM-TYPE DOMAIN-CONTAINING PROTEIN"/>
    <property type="match status" value="1"/>
</dbReference>
<keyword evidence="1" id="KW-0479">Metal-binding</keyword>